<accession>A0A8H5EX78</accession>
<name>A0A8H5EX78_9AGAR</name>
<keyword evidence="2" id="KW-1185">Reference proteome</keyword>
<reference evidence="1 2" key="1">
    <citation type="journal article" date="2020" name="ISME J.">
        <title>Uncovering the hidden diversity of litter-decomposition mechanisms in mushroom-forming fungi.</title>
        <authorList>
            <person name="Floudas D."/>
            <person name="Bentzer J."/>
            <person name="Ahren D."/>
            <person name="Johansson T."/>
            <person name="Persson P."/>
            <person name="Tunlid A."/>
        </authorList>
    </citation>
    <scope>NUCLEOTIDE SEQUENCE [LARGE SCALE GENOMIC DNA]</scope>
    <source>
        <strain evidence="1 2">CBS 101986</strain>
    </source>
</reference>
<gene>
    <name evidence="1" type="ORF">D9619_007486</name>
</gene>
<dbReference type="Gene3D" id="3.80.10.10">
    <property type="entry name" value="Ribonuclease Inhibitor"/>
    <property type="match status" value="1"/>
</dbReference>
<dbReference type="AlphaFoldDB" id="A0A8H5EX78"/>
<dbReference type="EMBL" id="JAACJJ010000043">
    <property type="protein sequence ID" value="KAF5315343.1"/>
    <property type="molecule type" value="Genomic_DNA"/>
</dbReference>
<dbReference type="SUPFAM" id="SSF52047">
    <property type="entry name" value="RNI-like"/>
    <property type="match status" value="1"/>
</dbReference>
<proteinExistence type="predicted"/>
<dbReference type="OrthoDB" id="2912453at2759"/>
<evidence type="ECO:0000313" key="1">
    <source>
        <dbReference type="EMBL" id="KAF5315343.1"/>
    </source>
</evidence>
<comment type="caution">
    <text evidence="1">The sequence shown here is derived from an EMBL/GenBank/DDBJ whole genome shotgun (WGS) entry which is preliminary data.</text>
</comment>
<dbReference type="Proteomes" id="UP000567179">
    <property type="component" value="Unassembled WGS sequence"/>
</dbReference>
<sequence>MSDKLSPYLLDTSLVDYTTAVVLESLRDRENAVKRKRASSALAFFEDILDSSKEVEKAQLDIFSKYSTALSDTNAANPILEAYHGAPSKTHTQPSEYDLTPAQRVLTLPDTLDVIFSHITTLSKSTRDTLHAAALTSVSLHYAAQLRLWRRPRDLDTIEQQVRFAFGVAISAALGEGLGVHVKRLRIRVMKGAWNARLVTKIVALCPSVVDLTLHWGDSEDGVENVTAESAQWLSKTLALVPDLLYLNLAQYSYAQPTVGVTIPEDAHLPFSKLKELRIYGFHWYFDAIVRGLGANLTSLDIGYGTKLSPTQVIATARKLTSLTSLRFAGPLELDQLRLFVETAPGLESIDVEPFDDRDQVYMADVYTTIAGLSAIKEVSVSVPAGPTQITQLAKSPAPLEVLIFSITDIEDESAVKAALLDLFTAKKTTLKRISERSGFQLSADDQLVEAFAATPTLERIDVTFDPERVALSDATTKKLLTQCPRLGLTDGLSTLVAGKALYGEKYKAAFEKAQAAEEEELAEDILAN</sequence>
<protein>
    <submittedName>
        <fullName evidence="1">Uncharacterized protein</fullName>
    </submittedName>
</protein>
<dbReference type="InterPro" id="IPR032675">
    <property type="entry name" value="LRR_dom_sf"/>
</dbReference>
<evidence type="ECO:0000313" key="2">
    <source>
        <dbReference type="Proteomes" id="UP000567179"/>
    </source>
</evidence>
<organism evidence="1 2">
    <name type="scientific">Psilocybe cf. subviscida</name>
    <dbReference type="NCBI Taxonomy" id="2480587"/>
    <lineage>
        <taxon>Eukaryota</taxon>
        <taxon>Fungi</taxon>
        <taxon>Dikarya</taxon>
        <taxon>Basidiomycota</taxon>
        <taxon>Agaricomycotina</taxon>
        <taxon>Agaricomycetes</taxon>
        <taxon>Agaricomycetidae</taxon>
        <taxon>Agaricales</taxon>
        <taxon>Agaricineae</taxon>
        <taxon>Strophariaceae</taxon>
        <taxon>Psilocybe</taxon>
    </lineage>
</organism>